<evidence type="ECO:0000313" key="2">
    <source>
        <dbReference type="Proteomes" id="UP001148838"/>
    </source>
</evidence>
<dbReference type="EMBL" id="JAJSOF020000001">
    <property type="protein sequence ID" value="KAJ4451680.1"/>
    <property type="molecule type" value="Genomic_DNA"/>
</dbReference>
<name>A0ABQ8U353_PERAM</name>
<accession>A0ABQ8U353</accession>
<reference evidence="1 2" key="1">
    <citation type="journal article" date="2022" name="Allergy">
        <title>Genome assembly and annotation of Periplaneta americana reveal a comprehensive cockroach allergen profile.</title>
        <authorList>
            <person name="Wang L."/>
            <person name="Xiong Q."/>
            <person name="Saelim N."/>
            <person name="Wang L."/>
            <person name="Nong W."/>
            <person name="Wan A.T."/>
            <person name="Shi M."/>
            <person name="Liu X."/>
            <person name="Cao Q."/>
            <person name="Hui J.H.L."/>
            <person name="Sookrung N."/>
            <person name="Leung T.F."/>
            <person name="Tungtrongchitr A."/>
            <person name="Tsui S.K.W."/>
        </authorList>
    </citation>
    <scope>NUCLEOTIDE SEQUENCE [LARGE SCALE GENOMIC DNA]</scope>
    <source>
        <strain evidence="1">PWHHKU_190912</strain>
    </source>
</reference>
<protein>
    <submittedName>
        <fullName evidence="1">Uncharacterized protein</fullName>
    </submittedName>
</protein>
<dbReference type="Proteomes" id="UP001148838">
    <property type="component" value="Unassembled WGS sequence"/>
</dbReference>
<gene>
    <name evidence="1" type="ORF">ANN_03150</name>
</gene>
<keyword evidence="2" id="KW-1185">Reference proteome</keyword>
<evidence type="ECO:0000313" key="1">
    <source>
        <dbReference type="EMBL" id="KAJ4451680.1"/>
    </source>
</evidence>
<proteinExistence type="predicted"/>
<comment type="caution">
    <text evidence="1">The sequence shown here is derived from an EMBL/GenBank/DDBJ whole genome shotgun (WGS) entry which is preliminary data.</text>
</comment>
<organism evidence="1 2">
    <name type="scientific">Periplaneta americana</name>
    <name type="common">American cockroach</name>
    <name type="synonym">Blatta americana</name>
    <dbReference type="NCBI Taxonomy" id="6978"/>
    <lineage>
        <taxon>Eukaryota</taxon>
        <taxon>Metazoa</taxon>
        <taxon>Ecdysozoa</taxon>
        <taxon>Arthropoda</taxon>
        <taxon>Hexapoda</taxon>
        <taxon>Insecta</taxon>
        <taxon>Pterygota</taxon>
        <taxon>Neoptera</taxon>
        <taxon>Polyneoptera</taxon>
        <taxon>Dictyoptera</taxon>
        <taxon>Blattodea</taxon>
        <taxon>Blattoidea</taxon>
        <taxon>Blattidae</taxon>
        <taxon>Blattinae</taxon>
        <taxon>Periplaneta</taxon>
    </lineage>
</organism>
<sequence>MISHREVKLPGTLFTKYEAVHKKCETSLKDLTKNGVFEDWKKRYYKYIQLQGEYYEKYHVPYICHCRQVPFRNTENVIV</sequence>